<dbReference type="EMBL" id="CP088156">
    <property type="protein sequence ID" value="UFZ04272.1"/>
    <property type="molecule type" value="Genomic_DNA"/>
</dbReference>
<evidence type="ECO:0000256" key="3">
    <source>
        <dbReference type="ARBA" id="ARBA00022989"/>
    </source>
</evidence>
<evidence type="ECO:0000313" key="6">
    <source>
        <dbReference type="EMBL" id="UFZ04272.1"/>
    </source>
</evidence>
<comment type="subcellular location">
    <subcellularLocation>
        <location evidence="1">Endomembrane system</location>
        <topology evidence="1">Multi-pass membrane protein</topology>
    </subcellularLocation>
</comment>
<evidence type="ECO:0000256" key="1">
    <source>
        <dbReference type="ARBA" id="ARBA00004127"/>
    </source>
</evidence>
<feature type="transmembrane region" description="Helical" evidence="5">
    <location>
        <begin position="35"/>
        <end position="54"/>
    </location>
</feature>
<dbReference type="PANTHER" id="PTHR43847">
    <property type="entry name" value="BLL3993 PROTEIN"/>
    <property type="match status" value="1"/>
</dbReference>
<dbReference type="RefSeq" id="WP_231320278.1">
    <property type="nucleotide sequence ID" value="NZ_CP088156.1"/>
</dbReference>
<dbReference type="InterPro" id="IPR052527">
    <property type="entry name" value="Metal_cation-efflux_comp"/>
</dbReference>
<keyword evidence="7" id="KW-1185">Reference proteome</keyword>
<keyword evidence="3 5" id="KW-1133">Transmembrane helix</keyword>
<feature type="transmembrane region" description="Helical" evidence="5">
    <location>
        <begin position="75"/>
        <end position="96"/>
    </location>
</feature>
<evidence type="ECO:0000256" key="5">
    <source>
        <dbReference type="SAM" id="Phobius"/>
    </source>
</evidence>
<keyword evidence="2 5" id="KW-0812">Transmembrane</keyword>
<dbReference type="Gene3D" id="1.20.120.1630">
    <property type="match status" value="1"/>
</dbReference>
<protein>
    <submittedName>
        <fullName evidence="6">Isoprenylcysteine carboxylmethyltransferase family protein</fullName>
    </submittedName>
</protein>
<proteinExistence type="predicted"/>
<dbReference type="Proteomes" id="UP001431010">
    <property type="component" value="Chromosome"/>
</dbReference>
<evidence type="ECO:0000256" key="2">
    <source>
        <dbReference type="ARBA" id="ARBA00022692"/>
    </source>
</evidence>
<keyword evidence="4 5" id="KW-0472">Membrane</keyword>
<reference evidence="6" key="1">
    <citation type="journal article" date="2024" name="Antonie Van Leeuwenhoek">
        <title>Bradyrhizobium ontarionense sp. nov., a novel bacterial symbiont isolated from Aeschynomene indica (Indian jointvetch), harbours photosynthesis, nitrogen fixation and nitrous oxide (N2O) reductase genes.</title>
        <authorList>
            <person name="Bromfield E.S.P."/>
            <person name="Cloutier S."/>
        </authorList>
    </citation>
    <scope>NUCLEOTIDE SEQUENCE</scope>
    <source>
        <strain evidence="6">A19</strain>
    </source>
</reference>
<feature type="transmembrane region" description="Helical" evidence="5">
    <location>
        <begin position="108"/>
        <end position="128"/>
    </location>
</feature>
<name>A0ABY3RB64_9BRAD</name>
<dbReference type="InterPro" id="IPR007318">
    <property type="entry name" value="Phopholipid_MeTrfase"/>
</dbReference>
<evidence type="ECO:0000256" key="4">
    <source>
        <dbReference type="ARBA" id="ARBA00023136"/>
    </source>
</evidence>
<accession>A0ABY3RB64</accession>
<sequence length="224" mass="24894">MNRLDAKTLASLSALLAVMAAIIFAAAGTFYWQAWLFLLVYSGASLVGTIDLMRRDRALLRRRLKGGPFAEREPVQRLIMTIISVAYLGLLLVPAFDHRFGWSRMPPLLVVGGDLLVVLGFAGILRVFRENSFSAATVEVASDQTVIATGPYAILRHPMYAAAVVLMAGIPIALGSWWGLFVMAAIVPALVWRLLHEERMLAEQLPGYRDYLARVRWRLVPSVW</sequence>
<evidence type="ECO:0000313" key="7">
    <source>
        <dbReference type="Proteomes" id="UP001431010"/>
    </source>
</evidence>
<dbReference type="PANTHER" id="PTHR43847:SF1">
    <property type="entry name" value="BLL3993 PROTEIN"/>
    <property type="match status" value="1"/>
</dbReference>
<organism evidence="6 7">
    <name type="scientific">Bradyrhizobium ontarionense</name>
    <dbReference type="NCBI Taxonomy" id="2898149"/>
    <lineage>
        <taxon>Bacteria</taxon>
        <taxon>Pseudomonadati</taxon>
        <taxon>Pseudomonadota</taxon>
        <taxon>Alphaproteobacteria</taxon>
        <taxon>Hyphomicrobiales</taxon>
        <taxon>Nitrobacteraceae</taxon>
        <taxon>Bradyrhizobium</taxon>
    </lineage>
</organism>
<gene>
    <name evidence="6" type="ORF">LQG66_34645</name>
</gene>
<dbReference type="Pfam" id="PF04191">
    <property type="entry name" value="PEMT"/>
    <property type="match status" value="1"/>
</dbReference>